<name>A0ACC1WYI9_MELAZ</name>
<gene>
    <name evidence="1" type="ORF">OWV82_023816</name>
</gene>
<accession>A0ACC1WYI9</accession>
<organism evidence="1 2">
    <name type="scientific">Melia azedarach</name>
    <name type="common">Chinaberry tree</name>
    <dbReference type="NCBI Taxonomy" id="155640"/>
    <lineage>
        <taxon>Eukaryota</taxon>
        <taxon>Viridiplantae</taxon>
        <taxon>Streptophyta</taxon>
        <taxon>Embryophyta</taxon>
        <taxon>Tracheophyta</taxon>
        <taxon>Spermatophyta</taxon>
        <taxon>Magnoliopsida</taxon>
        <taxon>eudicotyledons</taxon>
        <taxon>Gunneridae</taxon>
        <taxon>Pentapetalae</taxon>
        <taxon>rosids</taxon>
        <taxon>malvids</taxon>
        <taxon>Sapindales</taxon>
        <taxon>Meliaceae</taxon>
        <taxon>Melia</taxon>
    </lineage>
</organism>
<evidence type="ECO:0000313" key="1">
    <source>
        <dbReference type="EMBL" id="KAJ4703991.1"/>
    </source>
</evidence>
<comment type="caution">
    <text evidence="1">The sequence shown here is derived from an EMBL/GenBank/DDBJ whole genome shotgun (WGS) entry which is preliminary data.</text>
</comment>
<keyword evidence="2" id="KW-1185">Reference proteome</keyword>
<evidence type="ECO:0000313" key="2">
    <source>
        <dbReference type="Proteomes" id="UP001164539"/>
    </source>
</evidence>
<proteinExistence type="predicted"/>
<protein>
    <submittedName>
        <fullName evidence="1">Ankyrin repeat-containing protein</fullName>
    </submittedName>
</protein>
<dbReference type="EMBL" id="CM051406">
    <property type="protein sequence ID" value="KAJ4703991.1"/>
    <property type="molecule type" value="Genomic_DNA"/>
</dbReference>
<sequence length="703" mass="80103">MDELLGVSSLKAYDAAIYEDWEEMKHCYTEENYHSLIFPMTVYGDTPIHMAVYSKRRQPLQHFLDLIVKFEDRFVLEKITSQNALGNTPLHKAAFAGNYEAATLLVAKTREFLGVEKTRELLEMKNNQGETALFKAASQGQAKLMKFLASRPGQMTPDKKLADIHRRGNGKPRDTILQATIQEEHFGTALALLDLDITLLEDDDRSGMTCLQLLASIPHAFRSGYKMGFWKNLVYSCLPVFRDQSDDIGSIDDDRVDKNWETQKGPADLESGVPVGNQNDETEISIEDESSASKRVIFWRFLFEERPSMGNLWRQKRTHVFALKLTKLLTEKDRSWEKTSTEESSTYFRGTDERGGDQNHQEGEGTAKVVKQTLESSSGQREIALLAATRKGIIEIVMEILRVYPGAVEHRSHKRQNILHLAVLHRQKKIFDLVKKMKVPMTNLVNDIDIYGYCVLHCAADMTYYPEEGTRPGPAYQLQDELKWFKRVLKIVPPHFRHHHDKKHNKTAKQLFREQHQKQLEDAQRWIKETAQSCSAVAVLVATVVFAAAYTVPGGSNERGLPNFLDSPLFLFFTVMDIVSLTGSLTAVVMFLSILSSPFELPNFFKSLPRKLTFGFTMLFLSVATTMLAFTATVLLIIRLEPQRWTSTLVYTAAFIPVSILALTQFPLYVAFMDTSMKISKAIGKFLPLKRIRRLFPVRRRSA</sequence>
<reference evidence="1 2" key="1">
    <citation type="journal article" date="2023" name="Science">
        <title>Complex scaffold remodeling in plant triterpene biosynthesis.</title>
        <authorList>
            <person name="De La Pena R."/>
            <person name="Hodgson H."/>
            <person name="Liu J.C."/>
            <person name="Stephenson M.J."/>
            <person name="Martin A.C."/>
            <person name="Owen C."/>
            <person name="Harkess A."/>
            <person name="Leebens-Mack J."/>
            <person name="Jimenez L.E."/>
            <person name="Osbourn A."/>
            <person name="Sattely E.S."/>
        </authorList>
    </citation>
    <scope>NUCLEOTIDE SEQUENCE [LARGE SCALE GENOMIC DNA]</scope>
    <source>
        <strain evidence="2">cv. JPN11</strain>
        <tissue evidence="1">Leaf</tissue>
    </source>
</reference>
<dbReference type="Proteomes" id="UP001164539">
    <property type="component" value="Chromosome 13"/>
</dbReference>